<dbReference type="AlphaFoldDB" id="A0A1E3PHM4"/>
<name>A0A1E3PHM4_9ASCO</name>
<evidence type="ECO:0000256" key="5">
    <source>
        <dbReference type="ARBA" id="ARBA00023159"/>
    </source>
</evidence>
<comment type="function">
    <text evidence="9">Component of the Mediator complex, a coactivator involved in the regulated transcription of nearly all RNA polymerase II-dependent genes. Mediator functions as a bridge to convey information from gene-specific regulatory proteins to the basal RNA polymerase II transcription machinery. Mediator is recruited to promoters by direct interactions with regulatory proteins and serves as a scaffold for the assembly of a functional preinitiation complex with RNA polymerase II and the general transcription factors.</text>
</comment>
<evidence type="ECO:0000256" key="3">
    <source>
        <dbReference type="ARBA" id="ARBA00019614"/>
    </source>
</evidence>
<feature type="domain" description="Mediator complex subunit 16 C-terminal" evidence="11">
    <location>
        <begin position="759"/>
        <end position="859"/>
    </location>
</feature>
<dbReference type="InterPro" id="IPR048338">
    <property type="entry name" value="Mediator_Med16"/>
</dbReference>
<comment type="subcellular location">
    <subcellularLocation>
        <location evidence="1 9">Nucleus</location>
    </subcellularLocation>
</comment>
<comment type="subunit">
    <text evidence="9">Component of the Mediator complex.</text>
</comment>
<dbReference type="Pfam" id="PF11635">
    <property type="entry name" value="Med16_N"/>
    <property type="match status" value="1"/>
</dbReference>
<evidence type="ECO:0000256" key="8">
    <source>
        <dbReference type="ARBA" id="ARBA00032015"/>
    </source>
</evidence>
<keyword evidence="6 9" id="KW-0804">Transcription</keyword>
<accession>A0A1E3PHM4</accession>
<evidence type="ECO:0000256" key="9">
    <source>
        <dbReference type="RuleBase" id="RU364149"/>
    </source>
</evidence>
<evidence type="ECO:0000256" key="6">
    <source>
        <dbReference type="ARBA" id="ARBA00023163"/>
    </source>
</evidence>
<dbReference type="GO" id="GO:0045893">
    <property type="term" value="P:positive regulation of DNA-templated transcription"/>
    <property type="evidence" value="ECO:0007669"/>
    <property type="project" value="TreeGrafter"/>
</dbReference>
<dbReference type="Proteomes" id="UP000095009">
    <property type="component" value="Unassembled WGS sequence"/>
</dbReference>
<dbReference type="PANTHER" id="PTHR13224">
    <property type="entry name" value="THYROID HORMONE RECEPTOR-ASSOCIATED PROTEIN-RELATED"/>
    <property type="match status" value="1"/>
</dbReference>
<dbReference type="PANTHER" id="PTHR13224:SF6">
    <property type="entry name" value="MEDIATOR OF RNA POLYMERASE II TRANSCRIPTION SUBUNIT 16"/>
    <property type="match status" value="1"/>
</dbReference>
<evidence type="ECO:0000256" key="4">
    <source>
        <dbReference type="ARBA" id="ARBA00023015"/>
    </source>
</evidence>
<dbReference type="STRING" id="857566.A0A1E3PHM4"/>
<dbReference type="SUPFAM" id="SSF82171">
    <property type="entry name" value="DPP6 N-terminal domain-like"/>
    <property type="match status" value="1"/>
</dbReference>
<comment type="similarity">
    <text evidence="2 9">Belongs to the Mediator complex subunit 16 family.</text>
</comment>
<keyword evidence="4 9" id="KW-0805">Transcription regulation</keyword>
<evidence type="ECO:0000256" key="1">
    <source>
        <dbReference type="ARBA" id="ARBA00004123"/>
    </source>
</evidence>
<keyword evidence="7 9" id="KW-0539">Nucleus</keyword>
<evidence type="ECO:0000259" key="10">
    <source>
        <dbReference type="Pfam" id="PF11635"/>
    </source>
</evidence>
<evidence type="ECO:0000256" key="2">
    <source>
        <dbReference type="ARBA" id="ARBA00006543"/>
    </source>
</evidence>
<keyword evidence="5 9" id="KW-0010">Activator</keyword>
<dbReference type="OrthoDB" id="4139168at2759"/>
<sequence>MSQNTFKRGSCASRIAWSKTGPIAYITDKGVQICSLYCSDGEKWELSKPFTLTQVPIVHGGVPIVHLSFSPGNTSLACIDSRGQLSIWMVSVASSDVTCVYSPPSEALTSTNEMELNSIIGFSWLDPSKTIVLADRTTIQPNPEHTEGLRNRSISTYSITTANVLGPRHPLPNKYAAVAFTRRGVLKLFSQNTSGNKFYENSKALCPGENAVFLIASFGEWRDESFLLAGTVIGTGEVRLWSVSIDWNTNPPANQPHENIPTNPGNLVAKRVTSESFGAPSPIYELTHIHCMSSRQSDTCDMEIWMIWSGSDNTSIIKRYDLLKSETDLHESFYSLNLQNGAADQSISVSRDNERSFSLKEERIIEDKTVLNITSHLYDTFVNVCYSDGTIETTYREQEPTGNIKGILTLQEVGFAHSPGEIGSEICLSPSLLSFVSLNNEGSLSFHHIKYTASYDANSLYSVAVAFALRHAVACFSSILCDDIFILFQEFIKELETSAPHYKDEFVWVLLEEAHKSINYNLDIPVDHPVEKVMMNTSLQRLFSLQASVFTKKNFYYPIAGRIAMCYLNLRLLTFALTFTLRAASQVRPNIPDNELKAGHIHANTGFARWCTDFLVFICKELFEASQTPNCSLYDENNESLPMTIILSKPSRMFLIFSLRGIRGLEQIALRASQNEEATPGASMAARTAYRRFKDVISNTPVPLAPIEKLLNDVDNALKNIYPNLPDRRKLEYQLVFEGKIPHEFSPIAKRICDAWTKNIKPEVNIPKLYFHDVSWLGLDDSGFASLAKKSTNYFFLPEEESGKIKTDFLRKFIINHDSKLRSCTRCKGLSVYDDAKALSLSYWSVANQRSCLCGGSWIADASKHNAK</sequence>
<organism evidence="12 13">
    <name type="scientific">Nadsonia fulvescens var. elongata DSM 6958</name>
    <dbReference type="NCBI Taxonomy" id="857566"/>
    <lineage>
        <taxon>Eukaryota</taxon>
        <taxon>Fungi</taxon>
        <taxon>Dikarya</taxon>
        <taxon>Ascomycota</taxon>
        <taxon>Saccharomycotina</taxon>
        <taxon>Dipodascomycetes</taxon>
        <taxon>Dipodascales</taxon>
        <taxon>Dipodascales incertae sedis</taxon>
        <taxon>Nadsonia</taxon>
    </lineage>
</organism>
<keyword evidence="13" id="KW-1185">Reference proteome</keyword>
<evidence type="ECO:0000256" key="7">
    <source>
        <dbReference type="ARBA" id="ARBA00023242"/>
    </source>
</evidence>
<dbReference type="GO" id="GO:0016592">
    <property type="term" value="C:mediator complex"/>
    <property type="evidence" value="ECO:0007669"/>
    <property type="project" value="InterPro"/>
</dbReference>
<dbReference type="InterPro" id="IPR048339">
    <property type="entry name" value="Mediator_Med16_C"/>
</dbReference>
<dbReference type="InterPro" id="IPR021665">
    <property type="entry name" value="Mediator_Med16_N"/>
</dbReference>
<protein>
    <recommendedName>
        <fullName evidence="3 9">Mediator of RNA polymerase II transcription subunit 16</fullName>
    </recommendedName>
    <alternativeName>
        <fullName evidence="8 9">Mediator complex subunit 16</fullName>
    </alternativeName>
</protein>
<dbReference type="Pfam" id="PF20719">
    <property type="entry name" value="Med16_C"/>
    <property type="match status" value="1"/>
</dbReference>
<evidence type="ECO:0000313" key="12">
    <source>
        <dbReference type="EMBL" id="ODQ64915.1"/>
    </source>
</evidence>
<evidence type="ECO:0000259" key="11">
    <source>
        <dbReference type="Pfam" id="PF20719"/>
    </source>
</evidence>
<gene>
    <name evidence="9" type="primary">MED16</name>
    <name evidence="12" type="ORF">NADFUDRAFT_66043</name>
</gene>
<proteinExistence type="inferred from homology"/>
<dbReference type="EMBL" id="KV454410">
    <property type="protein sequence ID" value="ODQ64915.1"/>
    <property type="molecule type" value="Genomic_DNA"/>
</dbReference>
<evidence type="ECO:0000313" key="13">
    <source>
        <dbReference type="Proteomes" id="UP000095009"/>
    </source>
</evidence>
<feature type="domain" description="Mediator complex subunit Med16 N-terminal" evidence="10">
    <location>
        <begin position="113"/>
        <end position="395"/>
    </location>
</feature>
<reference evidence="12 13" key="1">
    <citation type="journal article" date="2016" name="Proc. Natl. Acad. Sci. U.S.A.">
        <title>Comparative genomics of biotechnologically important yeasts.</title>
        <authorList>
            <person name="Riley R."/>
            <person name="Haridas S."/>
            <person name="Wolfe K.H."/>
            <person name="Lopes M.R."/>
            <person name="Hittinger C.T."/>
            <person name="Goeker M."/>
            <person name="Salamov A.A."/>
            <person name="Wisecaver J.H."/>
            <person name="Long T.M."/>
            <person name="Calvey C.H."/>
            <person name="Aerts A.L."/>
            <person name="Barry K.W."/>
            <person name="Choi C."/>
            <person name="Clum A."/>
            <person name="Coughlan A.Y."/>
            <person name="Deshpande S."/>
            <person name="Douglass A.P."/>
            <person name="Hanson S.J."/>
            <person name="Klenk H.-P."/>
            <person name="LaButti K.M."/>
            <person name="Lapidus A."/>
            <person name="Lindquist E.A."/>
            <person name="Lipzen A.M."/>
            <person name="Meier-Kolthoff J.P."/>
            <person name="Ohm R.A."/>
            <person name="Otillar R.P."/>
            <person name="Pangilinan J.L."/>
            <person name="Peng Y."/>
            <person name="Rokas A."/>
            <person name="Rosa C.A."/>
            <person name="Scheuner C."/>
            <person name="Sibirny A.A."/>
            <person name="Slot J.C."/>
            <person name="Stielow J.B."/>
            <person name="Sun H."/>
            <person name="Kurtzman C.P."/>
            <person name="Blackwell M."/>
            <person name="Grigoriev I.V."/>
            <person name="Jeffries T.W."/>
        </authorList>
    </citation>
    <scope>NUCLEOTIDE SEQUENCE [LARGE SCALE GENOMIC DNA]</scope>
    <source>
        <strain evidence="12 13">DSM 6958</strain>
    </source>
</reference>